<dbReference type="Pfam" id="PF09832">
    <property type="entry name" value="DUF2059"/>
    <property type="match status" value="1"/>
</dbReference>
<keyword evidence="1" id="KW-0732">Signal</keyword>
<feature type="domain" description="DUF2059" evidence="2">
    <location>
        <begin position="85"/>
        <end position="141"/>
    </location>
</feature>
<comment type="caution">
    <text evidence="3">The sequence shown here is derived from an EMBL/GenBank/DDBJ whole genome shotgun (WGS) entry which is preliminary data.</text>
</comment>
<feature type="chain" id="PRO_5039381020" evidence="1">
    <location>
        <begin position="25"/>
        <end position="153"/>
    </location>
</feature>
<accession>A0A9D2A3Y2</accession>
<gene>
    <name evidence="3" type="ORF">H9819_05395</name>
</gene>
<organism evidence="3 4">
    <name type="scientific">Candidatus Bacteroides merdipullorum</name>
    <dbReference type="NCBI Taxonomy" id="2838474"/>
    <lineage>
        <taxon>Bacteria</taxon>
        <taxon>Pseudomonadati</taxon>
        <taxon>Bacteroidota</taxon>
        <taxon>Bacteroidia</taxon>
        <taxon>Bacteroidales</taxon>
        <taxon>Bacteroidaceae</taxon>
        <taxon>Bacteroides</taxon>
    </lineage>
</organism>
<reference evidence="3" key="2">
    <citation type="submission" date="2021-04" db="EMBL/GenBank/DDBJ databases">
        <authorList>
            <person name="Gilroy R."/>
        </authorList>
    </citation>
    <scope>NUCLEOTIDE SEQUENCE</scope>
    <source>
        <strain evidence="3">ChiHjej12B11-24981</strain>
    </source>
</reference>
<evidence type="ECO:0000313" key="4">
    <source>
        <dbReference type="Proteomes" id="UP000824023"/>
    </source>
</evidence>
<evidence type="ECO:0000313" key="3">
    <source>
        <dbReference type="EMBL" id="HIZ01677.1"/>
    </source>
</evidence>
<proteinExistence type="predicted"/>
<dbReference type="Proteomes" id="UP000824023">
    <property type="component" value="Unassembled WGS sequence"/>
</dbReference>
<dbReference type="InterPro" id="IPR018637">
    <property type="entry name" value="DUF2059"/>
</dbReference>
<sequence>MKKLFIGALVLATALFIHIPNATAQEANSEYKQALQEFMSASGSLESMNQLLPQLINMVKTTGPSLPDSYWKSVEDKMRDMFKNKIIEGYVPIYQKYLTLDELKQITAFYQTPIGKKLAKSSPAIMIEGAQLGQKLGMEMFKEIEEEAKNYKP</sequence>
<dbReference type="EMBL" id="DXCK01000074">
    <property type="protein sequence ID" value="HIZ01677.1"/>
    <property type="molecule type" value="Genomic_DNA"/>
</dbReference>
<dbReference type="AlphaFoldDB" id="A0A9D2A3Y2"/>
<evidence type="ECO:0000259" key="2">
    <source>
        <dbReference type="Pfam" id="PF09832"/>
    </source>
</evidence>
<evidence type="ECO:0000256" key="1">
    <source>
        <dbReference type="SAM" id="SignalP"/>
    </source>
</evidence>
<protein>
    <submittedName>
        <fullName evidence="3">DUF2059 domain-containing protein</fullName>
    </submittedName>
</protein>
<name>A0A9D2A3Y2_9BACE</name>
<feature type="signal peptide" evidence="1">
    <location>
        <begin position="1"/>
        <end position="24"/>
    </location>
</feature>
<reference evidence="3" key="1">
    <citation type="journal article" date="2021" name="PeerJ">
        <title>Extensive microbial diversity within the chicken gut microbiome revealed by metagenomics and culture.</title>
        <authorList>
            <person name="Gilroy R."/>
            <person name="Ravi A."/>
            <person name="Getino M."/>
            <person name="Pursley I."/>
            <person name="Horton D.L."/>
            <person name="Alikhan N.F."/>
            <person name="Baker D."/>
            <person name="Gharbi K."/>
            <person name="Hall N."/>
            <person name="Watson M."/>
            <person name="Adriaenssens E.M."/>
            <person name="Foster-Nyarko E."/>
            <person name="Jarju S."/>
            <person name="Secka A."/>
            <person name="Antonio M."/>
            <person name="Oren A."/>
            <person name="Chaudhuri R.R."/>
            <person name="La Ragione R."/>
            <person name="Hildebrand F."/>
            <person name="Pallen M.J."/>
        </authorList>
    </citation>
    <scope>NUCLEOTIDE SEQUENCE</scope>
    <source>
        <strain evidence="3">ChiHjej12B11-24981</strain>
    </source>
</reference>